<name>A0A835F9P9_9POAL</name>
<dbReference type="AlphaFoldDB" id="A0A835F9P9"/>
<dbReference type="Gene3D" id="3.80.10.10">
    <property type="entry name" value="Ribonuclease Inhibitor"/>
    <property type="match status" value="1"/>
</dbReference>
<protein>
    <recommendedName>
        <fullName evidence="8">NB-ARC domain-containing protein</fullName>
    </recommendedName>
</protein>
<dbReference type="InterPro" id="IPR042197">
    <property type="entry name" value="Apaf_helical"/>
</dbReference>
<dbReference type="SUPFAM" id="SSF52058">
    <property type="entry name" value="L domain-like"/>
    <property type="match status" value="1"/>
</dbReference>
<feature type="domain" description="Disease resistance R13L4/SHOC-2-like LRR" evidence="5">
    <location>
        <begin position="549"/>
        <end position="892"/>
    </location>
</feature>
<comment type="caution">
    <text evidence="6">The sequence shown here is derived from an EMBL/GenBank/DDBJ whole genome shotgun (WGS) entry which is preliminary data.</text>
</comment>
<keyword evidence="1" id="KW-0677">Repeat</keyword>
<dbReference type="OrthoDB" id="693287at2759"/>
<dbReference type="PANTHER" id="PTHR23155:SF1005">
    <property type="entry name" value="OS07G0197300 PROTEIN"/>
    <property type="match status" value="1"/>
</dbReference>
<dbReference type="InterPro" id="IPR044974">
    <property type="entry name" value="Disease_R_plants"/>
</dbReference>
<dbReference type="Gene3D" id="1.10.8.430">
    <property type="entry name" value="Helical domain of apoptotic protease-activating factors"/>
    <property type="match status" value="1"/>
</dbReference>
<accession>A0A835F9P9</accession>
<evidence type="ECO:0000313" key="6">
    <source>
        <dbReference type="EMBL" id="KAF8731913.1"/>
    </source>
</evidence>
<dbReference type="Gene3D" id="3.40.50.300">
    <property type="entry name" value="P-loop containing nucleotide triphosphate hydrolases"/>
    <property type="match status" value="1"/>
</dbReference>
<dbReference type="FunFam" id="1.10.10.10:FF:000322">
    <property type="entry name" value="Probable disease resistance protein At1g63360"/>
    <property type="match status" value="1"/>
</dbReference>
<dbReference type="GO" id="GO:0009626">
    <property type="term" value="P:plant-type hypersensitive response"/>
    <property type="evidence" value="ECO:0007669"/>
    <property type="project" value="UniProtKB-ARBA"/>
</dbReference>
<dbReference type="Gene3D" id="1.10.10.10">
    <property type="entry name" value="Winged helix-like DNA-binding domain superfamily/Winged helix DNA-binding domain"/>
    <property type="match status" value="1"/>
</dbReference>
<dbReference type="InterPro" id="IPR032675">
    <property type="entry name" value="LRR_dom_sf"/>
</dbReference>
<keyword evidence="2" id="KW-0611">Plant defense</keyword>
<evidence type="ECO:0000313" key="7">
    <source>
        <dbReference type="Proteomes" id="UP000636709"/>
    </source>
</evidence>
<dbReference type="InterPro" id="IPR027417">
    <property type="entry name" value="P-loop_NTPase"/>
</dbReference>
<dbReference type="EMBL" id="JACEFO010001605">
    <property type="protein sequence ID" value="KAF8731913.1"/>
    <property type="molecule type" value="Genomic_DNA"/>
</dbReference>
<dbReference type="Pfam" id="PF23559">
    <property type="entry name" value="WHD_DRP"/>
    <property type="match status" value="1"/>
</dbReference>
<dbReference type="InterPro" id="IPR036388">
    <property type="entry name" value="WH-like_DNA-bd_sf"/>
</dbReference>
<evidence type="ECO:0008006" key="8">
    <source>
        <dbReference type="Google" id="ProtNLM"/>
    </source>
</evidence>
<dbReference type="PRINTS" id="PR00364">
    <property type="entry name" value="DISEASERSIST"/>
</dbReference>
<dbReference type="SUPFAM" id="SSF52540">
    <property type="entry name" value="P-loop containing nucleoside triphosphate hydrolases"/>
    <property type="match status" value="1"/>
</dbReference>
<dbReference type="InterPro" id="IPR055414">
    <property type="entry name" value="LRR_R13L4/SHOC2-like"/>
</dbReference>
<dbReference type="Pfam" id="PF23598">
    <property type="entry name" value="LRR_14"/>
    <property type="match status" value="1"/>
</dbReference>
<gene>
    <name evidence="6" type="ORF">HU200_015859</name>
</gene>
<sequence>MEGASQLVGTVGQLLGEEYRLLSRVGGEVVELRHDLATMNAILRMQPHDGVRSWLGRLLETLLPRHRLSSEIKALRARAIAISDRHARYGDALRRSPSPLLQNTTAPAPMMGVASEESSAHDGLLRSTGDNNPAEPLRLTGVKMQAETMIGWLTNDKEPHRSKMFPIVGFGGVGKTTLAMEVCKLLEDVFPYQAMVSVSQAFDPTKDIKALLDRVLQQIVKPKKEIDKGIKEEGTTLQGSDVVDKLKNFLDGKRYLIVIDDVWTRRAWEAIRAKLPADNKHDCQGRIIITTRIEAVATACCPNRDCILRVKPLNTADSNKLLLTKVFGSEDASYPSQLEAVMGSILKRCGGLPLAIVSIASVLAGHKSAESIGKWVRVNNSIGSLMESNPTLEGMRHIITLSYNHLPYELKSCIMYLSMFPEDYEIDTDRLLCRWIAEGLVPEKRGLTLMEVAESYLEDLVSRNMIQRYAGWHYDELCRVHDMLLEVMVSKSLESNFVSLLGGPYAGISYDRIRRLSIHGAVARTNKKAAGGRHGSRRHGSFQEMDVKHVRSLSTFVEAEPEAGHHSLQLLDQLGKFTLLRVLDLENCKEVTDKHMSSICRLYLLKFLNLKGTGITLVPPQVGKLEHLQSFDVRDTRVQELPQTMTNLEKLERIMSPEKAGWEPVWRLPQGLSNMKALRQVAGSFLGNDVQVAQELGELQQLQKLLIYMRRADSSDELLDMLAESLCKLSTLQALNIAEIGNEHGNLLNFLHRLQQPPRLLRYMRMFGGMEGSPPWVDSLVNLTVFEIANGVSIDTDRLFDALGNLPCLEVLLLWTVRYSGGLMVAGSRHIFPALRNFSMSLPYNTELREIQFQEGSMANLKTLIVRLGPNEVGMVGSKHLKNLKEVHITGPRNSRPFNCAIEELKAESASRPESSRFEVSVSYW</sequence>
<dbReference type="GO" id="GO:0002758">
    <property type="term" value="P:innate immune response-activating signaling pathway"/>
    <property type="evidence" value="ECO:0007669"/>
    <property type="project" value="UniProtKB-ARBA"/>
</dbReference>
<keyword evidence="7" id="KW-1185">Reference proteome</keyword>
<evidence type="ECO:0000259" key="5">
    <source>
        <dbReference type="Pfam" id="PF23598"/>
    </source>
</evidence>
<dbReference type="PANTHER" id="PTHR23155">
    <property type="entry name" value="DISEASE RESISTANCE PROTEIN RP"/>
    <property type="match status" value="1"/>
</dbReference>
<evidence type="ECO:0000259" key="4">
    <source>
        <dbReference type="Pfam" id="PF23559"/>
    </source>
</evidence>
<dbReference type="InterPro" id="IPR058922">
    <property type="entry name" value="WHD_DRP"/>
</dbReference>
<organism evidence="6 7">
    <name type="scientific">Digitaria exilis</name>
    <dbReference type="NCBI Taxonomy" id="1010633"/>
    <lineage>
        <taxon>Eukaryota</taxon>
        <taxon>Viridiplantae</taxon>
        <taxon>Streptophyta</taxon>
        <taxon>Embryophyta</taxon>
        <taxon>Tracheophyta</taxon>
        <taxon>Spermatophyta</taxon>
        <taxon>Magnoliopsida</taxon>
        <taxon>Liliopsida</taxon>
        <taxon>Poales</taxon>
        <taxon>Poaceae</taxon>
        <taxon>PACMAD clade</taxon>
        <taxon>Panicoideae</taxon>
        <taxon>Panicodae</taxon>
        <taxon>Paniceae</taxon>
        <taxon>Anthephorinae</taxon>
        <taxon>Digitaria</taxon>
    </lineage>
</organism>
<evidence type="ECO:0000256" key="1">
    <source>
        <dbReference type="ARBA" id="ARBA00022737"/>
    </source>
</evidence>
<evidence type="ECO:0000256" key="2">
    <source>
        <dbReference type="ARBA" id="ARBA00022821"/>
    </source>
</evidence>
<dbReference type="GO" id="GO:0042742">
    <property type="term" value="P:defense response to bacterium"/>
    <property type="evidence" value="ECO:0007669"/>
    <property type="project" value="UniProtKB-ARBA"/>
</dbReference>
<dbReference type="Pfam" id="PF00931">
    <property type="entry name" value="NB-ARC"/>
    <property type="match status" value="1"/>
</dbReference>
<feature type="domain" description="Disease resistance protein winged helix" evidence="4">
    <location>
        <begin position="419"/>
        <end position="486"/>
    </location>
</feature>
<feature type="domain" description="NB-ARC" evidence="3">
    <location>
        <begin position="145"/>
        <end position="330"/>
    </location>
</feature>
<dbReference type="GO" id="GO:0043531">
    <property type="term" value="F:ADP binding"/>
    <property type="evidence" value="ECO:0007669"/>
    <property type="project" value="InterPro"/>
</dbReference>
<reference evidence="6" key="1">
    <citation type="submission" date="2020-07" db="EMBL/GenBank/DDBJ databases">
        <title>Genome sequence and genetic diversity analysis of an under-domesticated orphan crop, white fonio (Digitaria exilis).</title>
        <authorList>
            <person name="Bennetzen J.L."/>
            <person name="Chen S."/>
            <person name="Ma X."/>
            <person name="Wang X."/>
            <person name="Yssel A.E.J."/>
            <person name="Chaluvadi S.R."/>
            <person name="Johnson M."/>
            <person name="Gangashetty P."/>
            <person name="Hamidou F."/>
            <person name="Sanogo M.D."/>
            <person name="Zwaenepoel A."/>
            <person name="Wallace J."/>
            <person name="Van De Peer Y."/>
            <person name="Van Deynze A."/>
        </authorList>
    </citation>
    <scope>NUCLEOTIDE SEQUENCE</scope>
    <source>
        <tissue evidence="6">Leaves</tissue>
    </source>
</reference>
<evidence type="ECO:0000259" key="3">
    <source>
        <dbReference type="Pfam" id="PF00931"/>
    </source>
</evidence>
<dbReference type="Proteomes" id="UP000636709">
    <property type="component" value="Unassembled WGS sequence"/>
</dbReference>
<dbReference type="InterPro" id="IPR002182">
    <property type="entry name" value="NB-ARC"/>
</dbReference>
<proteinExistence type="predicted"/>